<protein>
    <recommendedName>
        <fullName evidence="4">APCDD1 domain-containing protein</fullName>
    </recommendedName>
</protein>
<proteinExistence type="predicted"/>
<dbReference type="RefSeq" id="WP_107975883.1">
    <property type="nucleotide sequence ID" value="NZ_BMEZ01000011.1"/>
</dbReference>
<evidence type="ECO:0008006" key="4">
    <source>
        <dbReference type="Google" id="ProtNLM"/>
    </source>
</evidence>
<dbReference type="Proteomes" id="UP000244069">
    <property type="component" value="Unassembled WGS sequence"/>
</dbReference>
<feature type="signal peptide" evidence="1">
    <location>
        <begin position="1"/>
        <end position="16"/>
    </location>
</feature>
<evidence type="ECO:0000313" key="3">
    <source>
        <dbReference type="Proteomes" id="UP000244069"/>
    </source>
</evidence>
<evidence type="ECO:0000313" key="2">
    <source>
        <dbReference type="EMBL" id="PTX48455.1"/>
    </source>
</evidence>
<evidence type="ECO:0000256" key="1">
    <source>
        <dbReference type="SAM" id="SignalP"/>
    </source>
</evidence>
<organism evidence="2 3">
    <name type="scientific">Allosediminivita pacifica</name>
    <dbReference type="NCBI Taxonomy" id="1267769"/>
    <lineage>
        <taxon>Bacteria</taxon>
        <taxon>Pseudomonadati</taxon>
        <taxon>Pseudomonadota</taxon>
        <taxon>Alphaproteobacteria</taxon>
        <taxon>Rhodobacterales</taxon>
        <taxon>Paracoccaceae</taxon>
        <taxon>Allosediminivita</taxon>
    </lineage>
</organism>
<sequence length="179" mass="19235">MRAVLFLLMFAGAASAEPVTWRFSWEGQGGYALRGALRYDAAEVGRIVRETDLSCFVIEGTREGAPVGRWALTELTNETTWRLHFDAGAGAFLVEGDGAWMPQAWNMDGTGDDCGPGGFGFNIGNAAQDLCLDNRLVVASQVDPFRPFPAVRDDKAELPGDACYAPPLLGGLSMDRSQG</sequence>
<keyword evidence="1" id="KW-0732">Signal</keyword>
<dbReference type="AlphaFoldDB" id="A0A2T6AXB2"/>
<gene>
    <name evidence="2" type="ORF">C8N44_109148</name>
</gene>
<dbReference type="EMBL" id="QBKN01000009">
    <property type="protein sequence ID" value="PTX48455.1"/>
    <property type="molecule type" value="Genomic_DNA"/>
</dbReference>
<feature type="chain" id="PRO_5015607700" description="APCDD1 domain-containing protein" evidence="1">
    <location>
        <begin position="17"/>
        <end position="179"/>
    </location>
</feature>
<keyword evidence="3" id="KW-1185">Reference proteome</keyword>
<dbReference type="OrthoDB" id="7860723at2"/>
<name>A0A2T6AXB2_9RHOB</name>
<comment type="caution">
    <text evidence="2">The sequence shown here is derived from an EMBL/GenBank/DDBJ whole genome shotgun (WGS) entry which is preliminary data.</text>
</comment>
<reference evidence="2 3" key="1">
    <citation type="submission" date="2018-04" db="EMBL/GenBank/DDBJ databases">
        <title>Genomic Encyclopedia of Archaeal and Bacterial Type Strains, Phase II (KMG-II): from individual species to whole genera.</title>
        <authorList>
            <person name="Goeker M."/>
        </authorList>
    </citation>
    <scope>NUCLEOTIDE SEQUENCE [LARGE SCALE GENOMIC DNA]</scope>
    <source>
        <strain evidence="2 3">DSM 29329</strain>
    </source>
</reference>
<accession>A0A2T6AXB2</accession>